<proteinExistence type="predicted"/>
<organism evidence="2 3">
    <name type="scientific">Rubroshorea leprosula</name>
    <dbReference type="NCBI Taxonomy" id="152421"/>
    <lineage>
        <taxon>Eukaryota</taxon>
        <taxon>Viridiplantae</taxon>
        <taxon>Streptophyta</taxon>
        <taxon>Embryophyta</taxon>
        <taxon>Tracheophyta</taxon>
        <taxon>Spermatophyta</taxon>
        <taxon>Magnoliopsida</taxon>
        <taxon>eudicotyledons</taxon>
        <taxon>Gunneridae</taxon>
        <taxon>Pentapetalae</taxon>
        <taxon>rosids</taxon>
        <taxon>malvids</taxon>
        <taxon>Malvales</taxon>
        <taxon>Dipterocarpaceae</taxon>
        <taxon>Rubroshorea</taxon>
    </lineage>
</organism>
<accession>A0AAV5HLY1</accession>
<dbReference type="SUPFAM" id="SSF69075">
    <property type="entry name" value="Glutamyl tRNA-reductase dimerization domain"/>
    <property type="match status" value="1"/>
</dbReference>
<dbReference type="EMBL" id="BPVZ01000001">
    <property type="protein sequence ID" value="GKU86639.1"/>
    <property type="molecule type" value="Genomic_DNA"/>
</dbReference>
<evidence type="ECO:0000313" key="3">
    <source>
        <dbReference type="Proteomes" id="UP001054252"/>
    </source>
</evidence>
<feature type="domain" description="Tetrapyrrole biosynthesis glutamyl-tRNA reductase dimerisation" evidence="1">
    <location>
        <begin position="76"/>
        <end position="145"/>
    </location>
</feature>
<dbReference type="AlphaFoldDB" id="A0AAV5HLY1"/>
<dbReference type="Proteomes" id="UP001054252">
    <property type="component" value="Unassembled WGS sequence"/>
</dbReference>
<dbReference type="Pfam" id="PF00745">
    <property type="entry name" value="GlutR_dimer"/>
    <property type="match status" value="1"/>
</dbReference>
<evidence type="ECO:0000313" key="2">
    <source>
        <dbReference type="EMBL" id="GKU86639.1"/>
    </source>
</evidence>
<dbReference type="InterPro" id="IPR015896">
    <property type="entry name" value="4pyrrol_synth_GluRdtase_dimer"/>
</dbReference>
<evidence type="ECO:0000259" key="1">
    <source>
        <dbReference type="Pfam" id="PF00745"/>
    </source>
</evidence>
<reference evidence="2 3" key="1">
    <citation type="journal article" date="2021" name="Commun. Biol.">
        <title>The genome of Shorea leprosula (Dipterocarpaceae) highlights the ecological relevance of drought in aseasonal tropical rainforests.</title>
        <authorList>
            <person name="Ng K.K.S."/>
            <person name="Kobayashi M.J."/>
            <person name="Fawcett J.A."/>
            <person name="Hatakeyama M."/>
            <person name="Paape T."/>
            <person name="Ng C.H."/>
            <person name="Ang C.C."/>
            <person name="Tnah L.H."/>
            <person name="Lee C.T."/>
            <person name="Nishiyama T."/>
            <person name="Sese J."/>
            <person name="O'Brien M.J."/>
            <person name="Copetti D."/>
            <person name="Mohd Noor M.I."/>
            <person name="Ong R.C."/>
            <person name="Putra M."/>
            <person name="Sireger I.Z."/>
            <person name="Indrioko S."/>
            <person name="Kosugi Y."/>
            <person name="Izuno A."/>
            <person name="Isagi Y."/>
            <person name="Lee S.L."/>
            <person name="Shimizu K.K."/>
        </authorList>
    </citation>
    <scope>NUCLEOTIDE SEQUENCE [LARGE SCALE GENOMIC DNA]</scope>
    <source>
        <strain evidence="2">214</strain>
    </source>
</reference>
<gene>
    <name evidence="2" type="ORF">SLEP1_g1139</name>
</gene>
<keyword evidence="3" id="KW-1185">Reference proteome</keyword>
<dbReference type="GO" id="GO:0050661">
    <property type="term" value="F:NADP binding"/>
    <property type="evidence" value="ECO:0007669"/>
    <property type="project" value="InterPro"/>
</dbReference>
<comment type="caution">
    <text evidence="2">The sequence shown here is derived from an EMBL/GenBank/DDBJ whole genome shotgun (WGS) entry which is preliminary data.</text>
</comment>
<name>A0AAV5HLY1_9ROSI</name>
<dbReference type="InterPro" id="IPR036453">
    <property type="entry name" value="GluRdtase_dimer_dom_sf"/>
</dbReference>
<dbReference type="GO" id="GO:0033014">
    <property type="term" value="P:tetrapyrrole biosynthetic process"/>
    <property type="evidence" value="ECO:0007669"/>
    <property type="project" value="InterPro"/>
</dbReference>
<protein>
    <recommendedName>
        <fullName evidence="1">Tetrapyrrole biosynthesis glutamyl-tRNA reductase dimerisation domain-containing protein</fullName>
    </recommendedName>
</protein>
<dbReference type="GO" id="GO:0008883">
    <property type="term" value="F:glutamyl-tRNA reductase activity"/>
    <property type="evidence" value="ECO:0007669"/>
    <property type="project" value="InterPro"/>
</dbReference>
<sequence>MVVLPLPKISVPISCLAPTTITTGKYLSTTTYKAVRPNPNSVGFREVSVGQGRQLVADDQTWKMGREENYVGGIKRLRLEREVENVILRLEAVAKRVVEVETEKFLSKVKGTISCEEREMVEETSWEIMRQFLEKPIRYLRSCSDGCMEEKLKVVEMIIDGMVEKSCLEEKA</sequence>